<comment type="similarity">
    <text evidence="3 17">Belongs to the ArsC family.</text>
</comment>
<evidence type="ECO:0000256" key="6">
    <source>
        <dbReference type="ARBA" id="ARBA00022391"/>
    </source>
</evidence>
<comment type="caution">
    <text evidence="19">The sequence shown here is derived from an EMBL/GenBank/DDBJ whole genome shotgun (WGS) entry which is preliminary data.</text>
</comment>
<evidence type="ECO:0000256" key="8">
    <source>
        <dbReference type="ARBA" id="ARBA00022723"/>
    </source>
</evidence>
<dbReference type="InterPro" id="IPR050072">
    <property type="entry name" value="Peptidase_M20A"/>
</dbReference>
<dbReference type="Pfam" id="PF07687">
    <property type="entry name" value="M20_dimer"/>
    <property type="match status" value="1"/>
</dbReference>
<dbReference type="Pfam" id="PF03960">
    <property type="entry name" value="ArsC"/>
    <property type="match status" value="1"/>
</dbReference>
<dbReference type="CDD" id="cd03035">
    <property type="entry name" value="ArsC_Yffb"/>
    <property type="match status" value="1"/>
</dbReference>
<evidence type="ECO:0000256" key="13">
    <source>
        <dbReference type="ARBA" id="ARBA00023285"/>
    </source>
</evidence>
<comment type="pathway">
    <text evidence="1 16">Amino-acid biosynthesis; L-lysine biosynthesis via DAP pathway; LL-2,6-diaminopimelate from (S)-tetrahydrodipicolinate (succinylase route): step 3/3.</text>
</comment>
<reference evidence="19 20" key="1">
    <citation type="submission" date="2019-09" db="EMBL/GenBank/DDBJ databases">
        <title>Whole-genome sequence of the purple sulfur bacterium Thiohalocapsa marina DSM 19078.</title>
        <authorList>
            <person name="Kyndt J.A."/>
            <person name="Meyer T.E."/>
        </authorList>
    </citation>
    <scope>NUCLEOTIDE SEQUENCE [LARGE SCALE GENOMIC DNA]</scope>
    <source>
        <strain evidence="19 20">DSM 19078</strain>
    </source>
</reference>
<dbReference type="InterPro" id="IPR006504">
    <property type="entry name" value="Tscrpt_reg_Spx/MgsR"/>
</dbReference>
<evidence type="ECO:0000256" key="11">
    <source>
        <dbReference type="ARBA" id="ARBA00022915"/>
    </source>
</evidence>
<dbReference type="SUPFAM" id="SSF53187">
    <property type="entry name" value="Zn-dependent exopeptidases"/>
    <property type="match status" value="1"/>
</dbReference>
<evidence type="ECO:0000256" key="5">
    <source>
        <dbReference type="ARBA" id="ARBA00011921"/>
    </source>
</evidence>
<evidence type="ECO:0000256" key="12">
    <source>
        <dbReference type="ARBA" id="ARBA00023154"/>
    </source>
</evidence>
<keyword evidence="8 16" id="KW-0479">Metal-binding</keyword>
<name>A0A5M8FJ81_9GAMM</name>
<evidence type="ECO:0000256" key="4">
    <source>
        <dbReference type="ARBA" id="ARBA00011738"/>
    </source>
</evidence>
<evidence type="ECO:0000256" key="10">
    <source>
        <dbReference type="ARBA" id="ARBA00022833"/>
    </source>
</evidence>
<dbReference type="NCBIfam" id="NF008107">
    <property type="entry name" value="PRK10853.1"/>
    <property type="match status" value="1"/>
</dbReference>
<dbReference type="PANTHER" id="PTHR43808:SF31">
    <property type="entry name" value="N-ACETYL-L-CITRULLINE DEACETYLASE"/>
    <property type="match status" value="1"/>
</dbReference>
<comment type="subunit">
    <text evidence="4 16">Homodimer.</text>
</comment>
<dbReference type="UniPathway" id="UPA00034">
    <property type="reaction ID" value="UER00021"/>
</dbReference>
<dbReference type="PANTHER" id="PTHR43808">
    <property type="entry name" value="ACETYLORNITHINE DEACETYLASE"/>
    <property type="match status" value="1"/>
</dbReference>
<comment type="function">
    <text evidence="16">Catalyzes the hydrolysis of N-succinyl-L,L-diaminopimelic acid (SDAP), forming succinate and LL-2,6-diaminopimelate (DAP), an intermediate involved in the bacterial biosynthesis of lysine and meso-diaminopimelic acid, an essential component of bacterial cell walls.</text>
</comment>
<evidence type="ECO:0000256" key="2">
    <source>
        <dbReference type="ARBA" id="ARBA00006746"/>
    </source>
</evidence>
<dbReference type="Gene3D" id="3.40.30.10">
    <property type="entry name" value="Glutaredoxin"/>
    <property type="match status" value="1"/>
</dbReference>
<dbReference type="SUPFAM" id="SSF55031">
    <property type="entry name" value="Bacterial exopeptidase dimerisation domain"/>
    <property type="match status" value="1"/>
</dbReference>
<dbReference type="GO" id="GO:0008270">
    <property type="term" value="F:zinc ion binding"/>
    <property type="evidence" value="ECO:0007669"/>
    <property type="project" value="UniProtKB-UniRule"/>
</dbReference>
<feature type="binding site" evidence="16">
    <location>
        <position position="216"/>
    </location>
    <ligand>
        <name>Zn(2+)</name>
        <dbReference type="ChEBI" id="CHEBI:29105"/>
        <label>1</label>
    </ligand>
</feature>
<comment type="catalytic activity">
    <reaction evidence="15 16">
        <text>N-succinyl-(2S,6S)-2,6-diaminopimelate + H2O = (2S,6S)-2,6-diaminopimelate + succinate</text>
        <dbReference type="Rhea" id="RHEA:22608"/>
        <dbReference type="ChEBI" id="CHEBI:15377"/>
        <dbReference type="ChEBI" id="CHEBI:30031"/>
        <dbReference type="ChEBI" id="CHEBI:57609"/>
        <dbReference type="ChEBI" id="CHEBI:58087"/>
        <dbReference type="EC" id="3.5.1.18"/>
    </reaction>
</comment>
<keyword evidence="13 16" id="KW-0170">Cobalt</keyword>
<dbReference type="Gene3D" id="3.40.630.10">
    <property type="entry name" value="Zn peptidases"/>
    <property type="match status" value="2"/>
</dbReference>
<feature type="binding site" evidence="16">
    <location>
        <position position="498"/>
    </location>
    <ligand>
        <name>Zn(2+)</name>
        <dbReference type="ChEBI" id="CHEBI:29105"/>
        <label>2</label>
    </ligand>
</feature>
<evidence type="ECO:0000256" key="7">
    <source>
        <dbReference type="ARBA" id="ARBA00022605"/>
    </source>
</evidence>
<dbReference type="InterPro" id="IPR002933">
    <property type="entry name" value="Peptidase_M20"/>
</dbReference>
<dbReference type="NCBIfam" id="NF009557">
    <property type="entry name" value="PRK13009.1"/>
    <property type="match status" value="1"/>
</dbReference>
<evidence type="ECO:0000313" key="19">
    <source>
        <dbReference type="EMBL" id="KAA6184554.1"/>
    </source>
</evidence>
<dbReference type="InterPro" id="IPR036249">
    <property type="entry name" value="Thioredoxin-like_sf"/>
</dbReference>
<sequence>MPRPAARSASTSCCATSERMHTLFGIPNCDTMKKARRWLDQRGIAYRFHDYKRAGLDEATLRGWVAELGWEALLNRRGQMWRKLDPEVREAMDEETAIRVMLETPSIIRRPLLDTGSTRHVGFSEDTYSALLGADAAASSDAPSAASHTAVSDTVALAKALVSRPSVTPEDAGCQALLSERLSALGFRLEPMRFGEVDNLWARRGEDGPLFCFAGHTDVVPPGALEEWTSDPFDPQIRDGLLYGRGACDMKGSLAAMITATEAFVAAHPKHRGSIAFLLTSDEEGPAKDGTVRVVETLSARGEQIDYALVGEPSSHSRLGDTVKNGRRGSLNATLRIRGKQGHVAYPHLADNPIHRAAPALHALATEVWDRGNDHFPPTSFQISNLTAGTGADNVIPGELRVVFNFRFSTELSPEQIQQRAEAILDAHGLDYEITWRLSGRPFLTPTGALLDAARAAIRETTGHDTTASTAGGTSDGRFIAPTGAQVLELGPINATIHKVDECVGCAELDDLSRIYTGILTRLLT</sequence>
<dbReference type="GO" id="GO:0006526">
    <property type="term" value="P:L-arginine biosynthetic process"/>
    <property type="evidence" value="ECO:0007669"/>
    <property type="project" value="TreeGrafter"/>
</dbReference>
<dbReference type="AlphaFoldDB" id="A0A5M8FJ81"/>
<feature type="binding site" evidence="16">
    <location>
        <position position="249"/>
    </location>
    <ligand>
        <name>Zn(2+)</name>
        <dbReference type="ChEBI" id="CHEBI:29105"/>
        <label>2</label>
    </ligand>
</feature>
<feature type="binding site" evidence="16">
    <location>
        <position position="284"/>
    </location>
    <ligand>
        <name>Zn(2+)</name>
        <dbReference type="ChEBI" id="CHEBI:29105"/>
        <label>2</label>
    </ligand>
</feature>
<evidence type="ECO:0000259" key="18">
    <source>
        <dbReference type="Pfam" id="PF07687"/>
    </source>
</evidence>
<dbReference type="InterPro" id="IPR036264">
    <property type="entry name" value="Bact_exopeptidase_dim_dom"/>
</dbReference>
<dbReference type="GO" id="GO:0019877">
    <property type="term" value="P:diaminopimelate biosynthetic process"/>
    <property type="evidence" value="ECO:0007669"/>
    <property type="project" value="UniProtKB-UniRule"/>
</dbReference>
<feature type="binding site" evidence="16">
    <location>
        <position position="249"/>
    </location>
    <ligand>
        <name>Zn(2+)</name>
        <dbReference type="ChEBI" id="CHEBI:29105"/>
        <label>1</label>
    </ligand>
</feature>
<evidence type="ECO:0000256" key="1">
    <source>
        <dbReference type="ARBA" id="ARBA00005130"/>
    </source>
</evidence>
<dbReference type="FunFam" id="3.30.70.360:FF:000011">
    <property type="entry name" value="Succinyl-diaminopimelate desuccinylase"/>
    <property type="match status" value="1"/>
</dbReference>
<protein>
    <recommendedName>
        <fullName evidence="6 16">Succinyl-diaminopimelate desuccinylase</fullName>
        <shortName evidence="16">SDAP desuccinylase</shortName>
        <ecNumber evidence="5 16">3.5.1.18</ecNumber>
    </recommendedName>
    <alternativeName>
        <fullName evidence="14 16">N-succinyl-LL-2,6-diaminoheptanedioate amidohydrolase</fullName>
    </alternativeName>
</protein>
<dbReference type="SUPFAM" id="SSF52833">
    <property type="entry name" value="Thioredoxin-like"/>
    <property type="match status" value="1"/>
</dbReference>
<dbReference type="HAMAP" id="MF_01690">
    <property type="entry name" value="DapE"/>
    <property type="match status" value="1"/>
</dbReference>
<feature type="binding site" evidence="16">
    <location>
        <position position="312"/>
    </location>
    <ligand>
        <name>Zn(2+)</name>
        <dbReference type="ChEBI" id="CHEBI:29105"/>
        <label>1</label>
    </ligand>
</feature>
<dbReference type="GO" id="GO:0009089">
    <property type="term" value="P:lysine biosynthetic process via diaminopimelate"/>
    <property type="evidence" value="ECO:0007669"/>
    <property type="project" value="UniProtKB-UniRule"/>
</dbReference>
<dbReference type="InterPro" id="IPR005941">
    <property type="entry name" value="DapE_proteobac"/>
</dbReference>
<comment type="similarity">
    <text evidence="2 16">Belongs to the peptidase M20A family. DapE subfamily.</text>
</comment>
<dbReference type="GO" id="GO:0008777">
    <property type="term" value="F:acetylornithine deacetylase activity"/>
    <property type="evidence" value="ECO:0007669"/>
    <property type="project" value="TreeGrafter"/>
</dbReference>
<dbReference type="Pfam" id="PF01546">
    <property type="entry name" value="Peptidase_M20"/>
    <property type="match status" value="1"/>
</dbReference>
<feature type="domain" description="Peptidase M20 dimerisation" evidence="18">
    <location>
        <begin position="325"/>
        <end position="432"/>
    </location>
</feature>
<dbReference type="CDD" id="cd03891">
    <property type="entry name" value="M20_DapE_proteobac"/>
    <property type="match status" value="1"/>
</dbReference>
<evidence type="ECO:0000256" key="9">
    <source>
        <dbReference type="ARBA" id="ARBA00022801"/>
    </source>
</evidence>
<gene>
    <name evidence="16 19" type="primary">dapE</name>
    <name evidence="19" type="ORF">F2Q65_11995</name>
</gene>
<dbReference type="EMBL" id="VWXX01000018">
    <property type="protein sequence ID" value="KAA6184554.1"/>
    <property type="molecule type" value="Genomic_DNA"/>
</dbReference>
<evidence type="ECO:0000256" key="17">
    <source>
        <dbReference type="PROSITE-ProRule" id="PRU01282"/>
    </source>
</evidence>
<keyword evidence="10 16" id="KW-0862">Zinc</keyword>
<keyword evidence="7 16" id="KW-0028">Amino-acid biosynthesis</keyword>
<dbReference type="NCBIfam" id="TIGR01617">
    <property type="entry name" value="arsC_related"/>
    <property type="match status" value="1"/>
</dbReference>
<accession>A0A5M8FJ81</accession>
<dbReference type="NCBIfam" id="TIGR01246">
    <property type="entry name" value="dapE_proteo"/>
    <property type="match status" value="1"/>
</dbReference>
<dbReference type="InterPro" id="IPR006660">
    <property type="entry name" value="Arsenate_reductase-like"/>
</dbReference>
<keyword evidence="12 16" id="KW-0457">Lysine biosynthesis</keyword>
<feature type="active site" description="Proton acceptor" evidence="16">
    <location>
        <position position="283"/>
    </location>
</feature>
<dbReference type="EC" id="3.5.1.18" evidence="5 16"/>
<keyword evidence="20" id="KW-1185">Reference proteome</keyword>
<dbReference type="GO" id="GO:0050897">
    <property type="term" value="F:cobalt ion binding"/>
    <property type="evidence" value="ECO:0007669"/>
    <property type="project" value="UniProtKB-UniRule"/>
</dbReference>
<feature type="active site" evidence="16">
    <location>
        <position position="218"/>
    </location>
</feature>
<keyword evidence="9 16" id="KW-0378">Hydrolase</keyword>
<evidence type="ECO:0000256" key="16">
    <source>
        <dbReference type="HAMAP-Rule" id="MF_01690"/>
    </source>
</evidence>
<comment type="cofactor">
    <cofactor evidence="16">
        <name>Zn(2+)</name>
        <dbReference type="ChEBI" id="CHEBI:29105"/>
    </cofactor>
    <cofactor evidence="16">
        <name>Co(2+)</name>
        <dbReference type="ChEBI" id="CHEBI:48828"/>
    </cofactor>
    <text evidence="16">Binds 2 Zn(2+) or Co(2+) ions per subunit.</text>
</comment>
<dbReference type="InterPro" id="IPR011650">
    <property type="entry name" value="Peptidase_M20_dimer"/>
</dbReference>
<organism evidence="19 20">
    <name type="scientific">Thiohalocapsa marina</name>
    <dbReference type="NCBI Taxonomy" id="424902"/>
    <lineage>
        <taxon>Bacteria</taxon>
        <taxon>Pseudomonadati</taxon>
        <taxon>Pseudomonadota</taxon>
        <taxon>Gammaproteobacteria</taxon>
        <taxon>Chromatiales</taxon>
        <taxon>Chromatiaceae</taxon>
        <taxon>Thiohalocapsa</taxon>
    </lineage>
</organism>
<proteinExistence type="inferred from homology"/>
<dbReference type="Proteomes" id="UP000322981">
    <property type="component" value="Unassembled WGS sequence"/>
</dbReference>
<evidence type="ECO:0000256" key="14">
    <source>
        <dbReference type="ARBA" id="ARBA00031891"/>
    </source>
</evidence>
<dbReference type="OrthoDB" id="9809784at2"/>
<dbReference type="PROSITE" id="PS51353">
    <property type="entry name" value="ARSC"/>
    <property type="match status" value="1"/>
</dbReference>
<evidence type="ECO:0000313" key="20">
    <source>
        <dbReference type="Proteomes" id="UP000322981"/>
    </source>
</evidence>
<dbReference type="GO" id="GO:0009014">
    <property type="term" value="F:succinyl-diaminopimelate desuccinylase activity"/>
    <property type="evidence" value="ECO:0007669"/>
    <property type="project" value="UniProtKB-UniRule"/>
</dbReference>
<keyword evidence="11 16" id="KW-0220">Diaminopimelate biosynthesis</keyword>
<dbReference type="FunFam" id="3.40.630.10:FF:000005">
    <property type="entry name" value="Succinyl-diaminopimelate desuccinylase"/>
    <property type="match status" value="1"/>
</dbReference>
<evidence type="ECO:0000256" key="3">
    <source>
        <dbReference type="ARBA" id="ARBA00007198"/>
    </source>
</evidence>
<evidence type="ECO:0000256" key="15">
    <source>
        <dbReference type="ARBA" id="ARBA00051301"/>
    </source>
</evidence>